<dbReference type="PANTHER" id="PTHR47797">
    <property type="entry name" value="DEHYDROGENASE, PUTATIVE (AFU_ORTHOLOGUE AFUA_8G05805)-RELATED"/>
    <property type="match status" value="1"/>
</dbReference>
<dbReference type="Pfam" id="PF16010">
    <property type="entry name" value="CDH-cyt"/>
    <property type="match status" value="1"/>
</dbReference>
<evidence type="ECO:0008006" key="13">
    <source>
        <dbReference type="Google" id="ProtNLM"/>
    </source>
</evidence>
<evidence type="ECO:0000256" key="4">
    <source>
        <dbReference type="ARBA" id="ARBA00022982"/>
    </source>
</evidence>
<evidence type="ECO:0000256" key="3">
    <source>
        <dbReference type="ARBA" id="ARBA00022692"/>
    </source>
</evidence>
<dbReference type="InterPro" id="IPR015920">
    <property type="entry name" value="Cellobiose_DH-like_cyt"/>
</dbReference>
<feature type="transmembrane region" description="Helical" evidence="7">
    <location>
        <begin position="362"/>
        <end position="379"/>
    </location>
</feature>
<dbReference type="GO" id="GO:0016020">
    <property type="term" value="C:membrane"/>
    <property type="evidence" value="ECO:0007669"/>
    <property type="project" value="UniProtKB-SubCell"/>
</dbReference>
<dbReference type="Proteomes" id="UP000184383">
    <property type="component" value="Unassembled WGS sequence"/>
</dbReference>
<evidence type="ECO:0000256" key="7">
    <source>
        <dbReference type="SAM" id="Phobius"/>
    </source>
</evidence>
<evidence type="ECO:0000313" key="12">
    <source>
        <dbReference type="Proteomes" id="UP000184383"/>
    </source>
</evidence>
<dbReference type="PANTHER" id="PTHR47797:SF1">
    <property type="entry name" value="CYTOCHROME B561 DOMAIN-CONTAINING PROTEIN-RELATED"/>
    <property type="match status" value="1"/>
</dbReference>
<dbReference type="EMBL" id="KV878218">
    <property type="protein sequence ID" value="OJJ30032.1"/>
    <property type="molecule type" value="Genomic_DNA"/>
</dbReference>
<evidence type="ECO:0000259" key="9">
    <source>
        <dbReference type="SMART" id="SM00664"/>
    </source>
</evidence>
<dbReference type="InterPro" id="IPR005018">
    <property type="entry name" value="DOMON_domain"/>
</dbReference>
<keyword evidence="12" id="KW-1185">Reference proteome</keyword>
<sequence>MKFETLLIALGLGSFPLAVAQVVIFTASDQNVISYSIGVPNTTASSGSGPIFLQMKAPSTIQWFALGQGAHMAGANIFVVYSSSSSDKVTISPRLAKSHIEPEYNPDARISLLQGSGIQNGVMTANVRCDTCIQWNGGSLDPGTSSSNWIWSYREGIPLSSNNVTEDIRIHDHFGRVIVDLTKATDLNASNPFLGASLDPSSNDFTAVPPSSSNGPHKSRAILIAHGLVMSFAFVIFFPTFALLIPIPWAVSVSKVHAPLQIFTLTLSTAGMGMGIWLGVDGSQISNAHPIIGLLVVGSLIFLQPLMGFLQHLHFRQTGEKSFFSYSHRWFGRIMIILGVFNGGLGFRLAGFGSPGTPRSAMIAYSVISGVVGLTYLAVHAFTTWRSGKGAELSGARDNREN</sequence>
<dbReference type="SUPFAM" id="SSF49344">
    <property type="entry name" value="CBD9-like"/>
    <property type="match status" value="1"/>
</dbReference>
<dbReference type="CDD" id="cd09630">
    <property type="entry name" value="CDH_like_cytochrome"/>
    <property type="match status" value="1"/>
</dbReference>
<dbReference type="SMART" id="SM00665">
    <property type="entry name" value="B561"/>
    <property type="match status" value="1"/>
</dbReference>
<evidence type="ECO:0000313" key="11">
    <source>
        <dbReference type="EMBL" id="OJJ30032.1"/>
    </source>
</evidence>
<feature type="chain" id="PRO_5012159977" description="Cytochrome b561 domain-containing protein" evidence="8">
    <location>
        <begin position="21"/>
        <end position="402"/>
    </location>
</feature>
<dbReference type="GeneID" id="63747561"/>
<comment type="subcellular location">
    <subcellularLocation>
        <location evidence="1">Membrane</location>
    </subcellularLocation>
</comment>
<keyword evidence="2" id="KW-0813">Transport</keyword>
<evidence type="ECO:0000256" key="5">
    <source>
        <dbReference type="ARBA" id="ARBA00022989"/>
    </source>
</evidence>
<keyword evidence="5 7" id="KW-1133">Transmembrane helix</keyword>
<dbReference type="Gene3D" id="2.60.40.1210">
    <property type="entry name" value="Cellobiose dehydrogenase, cytochrome domain"/>
    <property type="match status" value="1"/>
</dbReference>
<proteinExistence type="predicted"/>
<dbReference type="OrthoDB" id="19261at2759"/>
<feature type="domain" description="Cytochrome b561" evidence="10">
    <location>
        <begin position="225"/>
        <end position="347"/>
    </location>
</feature>
<gene>
    <name evidence="11" type="ORF">ASPWEDRAFT_177763</name>
</gene>
<dbReference type="SMART" id="SM00664">
    <property type="entry name" value="DoH"/>
    <property type="match status" value="1"/>
</dbReference>
<reference evidence="12" key="1">
    <citation type="journal article" date="2017" name="Genome Biol.">
        <title>Comparative genomics reveals high biological diversity and specific adaptations in the industrially and medically important fungal genus Aspergillus.</title>
        <authorList>
            <person name="de Vries R.P."/>
            <person name="Riley R."/>
            <person name="Wiebenga A."/>
            <person name="Aguilar-Osorio G."/>
            <person name="Amillis S."/>
            <person name="Uchima C.A."/>
            <person name="Anderluh G."/>
            <person name="Asadollahi M."/>
            <person name="Askin M."/>
            <person name="Barry K."/>
            <person name="Battaglia E."/>
            <person name="Bayram O."/>
            <person name="Benocci T."/>
            <person name="Braus-Stromeyer S.A."/>
            <person name="Caldana C."/>
            <person name="Canovas D."/>
            <person name="Cerqueira G.C."/>
            <person name="Chen F."/>
            <person name="Chen W."/>
            <person name="Choi C."/>
            <person name="Clum A."/>
            <person name="Dos Santos R.A."/>
            <person name="Damasio A.R."/>
            <person name="Diallinas G."/>
            <person name="Emri T."/>
            <person name="Fekete E."/>
            <person name="Flipphi M."/>
            <person name="Freyberg S."/>
            <person name="Gallo A."/>
            <person name="Gournas C."/>
            <person name="Habgood R."/>
            <person name="Hainaut M."/>
            <person name="Harispe M.L."/>
            <person name="Henrissat B."/>
            <person name="Hilden K.S."/>
            <person name="Hope R."/>
            <person name="Hossain A."/>
            <person name="Karabika E."/>
            <person name="Karaffa L."/>
            <person name="Karanyi Z."/>
            <person name="Krasevec N."/>
            <person name="Kuo A."/>
            <person name="Kusch H."/>
            <person name="LaButti K."/>
            <person name="Lagendijk E.L."/>
            <person name="Lapidus A."/>
            <person name="Levasseur A."/>
            <person name="Lindquist E."/>
            <person name="Lipzen A."/>
            <person name="Logrieco A.F."/>
            <person name="MacCabe A."/>
            <person name="Maekelae M.R."/>
            <person name="Malavazi I."/>
            <person name="Melin P."/>
            <person name="Meyer V."/>
            <person name="Mielnichuk N."/>
            <person name="Miskei M."/>
            <person name="Molnar A.P."/>
            <person name="Mule G."/>
            <person name="Ngan C.Y."/>
            <person name="Orejas M."/>
            <person name="Orosz E."/>
            <person name="Ouedraogo J.P."/>
            <person name="Overkamp K.M."/>
            <person name="Park H.-S."/>
            <person name="Perrone G."/>
            <person name="Piumi F."/>
            <person name="Punt P.J."/>
            <person name="Ram A.F."/>
            <person name="Ramon A."/>
            <person name="Rauscher S."/>
            <person name="Record E."/>
            <person name="Riano-Pachon D.M."/>
            <person name="Robert V."/>
            <person name="Roehrig J."/>
            <person name="Ruller R."/>
            <person name="Salamov A."/>
            <person name="Salih N.S."/>
            <person name="Samson R.A."/>
            <person name="Sandor E."/>
            <person name="Sanguinetti M."/>
            <person name="Schuetze T."/>
            <person name="Sepcic K."/>
            <person name="Shelest E."/>
            <person name="Sherlock G."/>
            <person name="Sophianopoulou V."/>
            <person name="Squina F.M."/>
            <person name="Sun H."/>
            <person name="Susca A."/>
            <person name="Todd R.B."/>
            <person name="Tsang A."/>
            <person name="Unkles S.E."/>
            <person name="van de Wiele N."/>
            <person name="van Rossen-Uffink D."/>
            <person name="Oliveira J.V."/>
            <person name="Vesth T.C."/>
            <person name="Visser J."/>
            <person name="Yu J.-H."/>
            <person name="Zhou M."/>
            <person name="Andersen M.R."/>
            <person name="Archer D.B."/>
            <person name="Baker S.E."/>
            <person name="Benoit I."/>
            <person name="Brakhage A.A."/>
            <person name="Braus G.H."/>
            <person name="Fischer R."/>
            <person name="Frisvad J.C."/>
            <person name="Goldman G.H."/>
            <person name="Houbraken J."/>
            <person name="Oakley B."/>
            <person name="Pocsi I."/>
            <person name="Scazzocchio C."/>
            <person name="Seiboth B."/>
            <person name="vanKuyk P.A."/>
            <person name="Wortman J."/>
            <person name="Dyer P.S."/>
            <person name="Grigoriev I.V."/>
        </authorList>
    </citation>
    <scope>NUCLEOTIDE SEQUENCE [LARGE SCALE GENOMIC DNA]</scope>
    <source>
        <strain evidence="12">DTO 134E9</strain>
    </source>
</reference>
<keyword evidence="8" id="KW-0732">Signal</keyword>
<evidence type="ECO:0000256" key="8">
    <source>
        <dbReference type="SAM" id="SignalP"/>
    </source>
</evidence>
<evidence type="ECO:0000259" key="10">
    <source>
        <dbReference type="SMART" id="SM00665"/>
    </source>
</evidence>
<feature type="domain" description="DOMON" evidence="9">
    <location>
        <begin position="63"/>
        <end position="154"/>
    </location>
</feature>
<dbReference type="InterPro" id="IPR006593">
    <property type="entry name" value="Cyt_b561/ferric_Rdtase_TM"/>
</dbReference>
<keyword evidence="4" id="KW-0249">Electron transport</keyword>
<evidence type="ECO:0000256" key="2">
    <source>
        <dbReference type="ARBA" id="ARBA00022448"/>
    </source>
</evidence>
<dbReference type="AlphaFoldDB" id="A0A1L9R559"/>
<dbReference type="STRING" id="1073089.A0A1L9R559"/>
<evidence type="ECO:0000256" key="1">
    <source>
        <dbReference type="ARBA" id="ARBA00004370"/>
    </source>
</evidence>
<organism evidence="11 12">
    <name type="scientific">Aspergillus wentii DTO 134E9</name>
    <dbReference type="NCBI Taxonomy" id="1073089"/>
    <lineage>
        <taxon>Eukaryota</taxon>
        <taxon>Fungi</taxon>
        <taxon>Dikarya</taxon>
        <taxon>Ascomycota</taxon>
        <taxon>Pezizomycotina</taxon>
        <taxon>Eurotiomycetes</taxon>
        <taxon>Eurotiomycetidae</taxon>
        <taxon>Eurotiales</taxon>
        <taxon>Aspergillaceae</taxon>
        <taxon>Aspergillus</taxon>
        <taxon>Aspergillus subgen. Cremei</taxon>
    </lineage>
</organism>
<feature type="transmembrane region" description="Helical" evidence="7">
    <location>
        <begin position="330"/>
        <end position="350"/>
    </location>
</feature>
<feature type="transmembrane region" description="Helical" evidence="7">
    <location>
        <begin position="291"/>
        <end position="310"/>
    </location>
</feature>
<keyword evidence="6 7" id="KW-0472">Membrane</keyword>
<dbReference type="VEuPathDB" id="FungiDB:ASPWEDRAFT_177763"/>
<name>A0A1L9R559_ASPWE</name>
<keyword evidence="3 7" id="KW-0812">Transmembrane</keyword>
<feature type="transmembrane region" description="Helical" evidence="7">
    <location>
        <begin position="258"/>
        <end position="279"/>
    </location>
</feature>
<dbReference type="RefSeq" id="XP_040683709.1">
    <property type="nucleotide sequence ID" value="XM_040831713.1"/>
</dbReference>
<accession>A0A1L9R559</accession>
<feature type="transmembrane region" description="Helical" evidence="7">
    <location>
        <begin position="221"/>
        <end position="246"/>
    </location>
</feature>
<evidence type="ECO:0000256" key="6">
    <source>
        <dbReference type="ARBA" id="ARBA00023136"/>
    </source>
</evidence>
<protein>
    <recommendedName>
        <fullName evidence="13">Cytochrome b561 domain-containing protein</fullName>
    </recommendedName>
</protein>
<feature type="signal peptide" evidence="8">
    <location>
        <begin position="1"/>
        <end position="20"/>
    </location>
</feature>
<dbReference type="CDD" id="cd08760">
    <property type="entry name" value="Cyt_b561_FRRS1_like"/>
    <property type="match status" value="1"/>
</dbReference>